<dbReference type="HOGENOM" id="CLU_085360_0_0_6"/>
<feature type="signal peptide" evidence="1">
    <location>
        <begin position="1"/>
        <end position="25"/>
    </location>
</feature>
<sequence>MRATTHHCLMAALLWPIVSPSLAIADEMASYAIDVTAKAVSDVRTRGISDSLNGPGARVTVQVAHESGLVALAEFTTVSKKQFIDGDGVGVLLAGGYRFGDPEAWHYGVGLAAEMFPDAQFKAPNKFDFTTFTPTDERTTNYNSQFAVLEIGYGALEGRIARVLSKTYRGANTGGVCGAQLQFRDDPTKGLDCYAKGDRNSRGSMLYDLDYKYALGINTTLKLHAGYQQLVNFSEANATDYAVGLSHRWLGFDWGIDWIGVNTKARELYMVEDDGHVRSTDDNRWVVSISRTF</sequence>
<proteinExistence type="predicted"/>
<accession>F6AD08</accession>
<dbReference type="InterPro" id="IPR010239">
    <property type="entry name" value="CHP02001"/>
</dbReference>
<dbReference type="RefSeq" id="WP_013791446.1">
    <property type="nucleotide sequence ID" value="NC_015556.1"/>
</dbReference>
<dbReference type="Pfam" id="PF09694">
    <property type="entry name" value="Gcw_chp"/>
    <property type="match status" value="1"/>
</dbReference>
<evidence type="ECO:0000313" key="2">
    <source>
        <dbReference type="EMBL" id="AEF22318.1"/>
    </source>
</evidence>
<dbReference type="OrthoDB" id="9149051at2"/>
<reference evidence="2 3" key="1">
    <citation type="submission" date="2011-04" db="EMBL/GenBank/DDBJ databases">
        <title>Complete sequence of Pseudomonas fulva 12-X.</title>
        <authorList>
            <consortium name="US DOE Joint Genome Institute"/>
            <person name="Lucas S."/>
            <person name="Han J."/>
            <person name="Lapidus A."/>
            <person name="Cheng J.-F."/>
            <person name="Goodwin L."/>
            <person name="Pitluck S."/>
            <person name="Peters L."/>
            <person name="Mikhailova N."/>
            <person name="Pagani I."/>
            <person name="Davenport K."/>
            <person name="Han C."/>
            <person name="Tapia R."/>
            <person name="Land M."/>
            <person name="Hauser L."/>
            <person name="Kyrpides N."/>
            <person name="Ivanova N."/>
            <person name="Pagani I."/>
            <person name="Lcollab F.I."/>
            <person name="Woyke T."/>
        </authorList>
    </citation>
    <scope>NUCLEOTIDE SEQUENCE [LARGE SCALE GENOMIC DNA]</scope>
    <source>
        <strain evidence="3">12-X</strain>
    </source>
</reference>
<name>F6AD08_PSEF1</name>
<protein>
    <recommendedName>
        <fullName evidence="4">Lipoprotein</fullName>
    </recommendedName>
</protein>
<dbReference type="AlphaFoldDB" id="F6AD08"/>
<organism evidence="2 3">
    <name type="scientific">Pseudomonas fulva (strain 12-X)</name>
    <dbReference type="NCBI Taxonomy" id="743720"/>
    <lineage>
        <taxon>Bacteria</taxon>
        <taxon>Pseudomonadati</taxon>
        <taxon>Pseudomonadota</taxon>
        <taxon>Gammaproteobacteria</taxon>
        <taxon>Pseudomonadales</taxon>
        <taxon>Pseudomonadaceae</taxon>
        <taxon>Pseudomonas</taxon>
    </lineage>
</organism>
<feature type="chain" id="PRO_5003330956" description="Lipoprotein" evidence="1">
    <location>
        <begin position="26"/>
        <end position="293"/>
    </location>
</feature>
<evidence type="ECO:0000256" key="1">
    <source>
        <dbReference type="SAM" id="SignalP"/>
    </source>
</evidence>
<evidence type="ECO:0000313" key="3">
    <source>
        <dbReference type="Proteomes" id="UP000000686"/>
    </source>
</evidence>
<evidence type="ECO:0008006" key="4">
    <source>
        <dbReference type="Google" id="ProtNLM"/>
    </source>
</evidence>
<gene>
    <name evidence="2" type="ordered locus">Psefu_2351</name>
</gene>
<keyword evidence="1" id="KW-0732">Signal</keyword>
<dbReference type="KEGG" id="pfv:Psefu_2351"/>
<dbReference type="eggNOG" id="ENOG5033T15">
    <property type="taxonomic scope" value="Bacteria"/>
</dbReference>
<dbReference type="EMBL" id="CP002727">
    <property type="protein sequence ID" value="AEF22318.1"/>
    <property type="molecule type" value="Genomic_DNA"/>
</dbReference>
<dbReference type="STRING" id="743720.Psefu_2351"/>
<dbReference type="Proteomes" id="UP000000686">
    <property type="component" value="Chromosome"/>
</dbReference>
<keyword evidence="3" id="KW-1185">Reference proteome</keyword>